<gene>
    <name evidence="4" type="ORF">DWW24_00400</name>
    <name evidence="3" type="ORF">DWW57_04560</name>
    <name evidence="5" type="ORF">DXA53_05520</name>
    <name evidence="1" type="ORF">L0P03_07755</name>
    <name evidence="2" type="ORF">PN645_00085</name>
</gene>
<reference evidence="6 7" key="1">
    <citation type="submission" date="2018-08" db="EMBL/GenBank/DDBJ databases">
        <title>A genome reference for cultivated species of the human gut microbiota.</title>
        <authorList>
            <person name="Zou Y."/>
            <person name="Xue W."/>
            <person name="Luo G."/>
        </authorList>
    </citation>
    <scope>NUCLEOTIDE SEQUENCE [LARGE SCALE GENOMIC DNA]</scope>
    <source>
        <strain evidence="4 6">AF14-6AC</strain>
        <strain evidence="3 7">AF16-14</strain>
        <strain evidence="5 8">OF03-11</strain>
    </source>
</reference>
<evidence type="ECO:0000313" key="1">
    <source>
        <dbReference type="EMBL" id="MCG4959742.1"/>
    </source>
</evidence>
<dbReference type="AlphaFoldDB" id="A0A1Y3YJ62"/>
<dbReference type="GeneID" id="61274332"/>
<dbReference type="EMBL" id="JAQMRD010000001">
    <property type="protein sequence ID" value="MDB9221400.1"/>
    <property type="molecule type" value="Genomic_DNA"/>
</dbReference>
<dbReference type="EMBL" id="QRYW01000001">
    <property type="protein sequence ID" value="RGV30572.1"/>
    <property type="molecule type" value="Genomic_DNA"/>
</dbReference>
<evidence type="ECO:0000313" key="4">
    <source>
        <dbReference type="EMBL" id="RGV30572.1"/>
    </source>
</evidence>
<sequence length="355" mass="41082">MNIDLSPIDRRKVKNLGEVLEMNNEVLGLMSRYLTVCPDFITKELIEGITGECEITLAEAYTSLLVAACGLDVENNPRDRYLSTAYLRSGIRRLDPQEYRMNPYYRQIRIPEAHFGNWKLTIEKYKPYEAFVCDDIRTDEELKEIPQIGFFDTEFSFPAVMEDGQEWMAIKPNEIETMRQPIARAAGQVVAFGLGMGYYAFMVSEKPEVKTLTIVERDENVIALFREHILPQFPKKEKIDIVRQDAFEFATNCMSDGYYDHAFVDLWHDVSDGYPLYKQMKALEKNSPNTLFSYWIEDSLLSHLRWELFHRMSDLLSATAPAGEPVILRPVYTYEQFVACLRNPFLRKLAGTGLL</sequence>
<organism evidence="3 7">
    <name type="scientific">Odoribacter splanchnicus</name>
    <dbReference type="NCBI Taxonomy" id="28118"/>
    <lineage>
        <taxon>Bacteria</taxon>
        <taxon>Pseudomonadati</taxon>
        <taxon>Bacteroidota</taxon>
        <taxon>Bacteroidia</taxon>
        <taxon>Bacteroidales</taxon>
        <taxon>Odoribacteraceae</taxon>
        <taxon>Odoribacter</taxon>
    </lineage>
</organism>
<accession>A0A1Y3YJ62</accession>
<dbReference type="OMA" id="EWMAIKP"/>
<dbReference type="Proteomes" id="UP001199750">
    <property type="component" value="Unassembled WGS sequence"/>
</dbReference>
<dbReference type="Pfam" id="PF01564">
    <property type="entry name" value="Spermine_synth"/>
    <property type="match status" value="1"/>
</dbReference>
<comment type="caution">
    <text evidence="3">The sequence shown here is derived from an EMBL/GenBank/DDBJ whole genome shotgun (WGS) entry which is preliminary data.</text>
</comment>
<dbReference type="EMBL" id="JAKNDN010000012">
    <property type="protein sequence ID" value="MCG4959742.1"/>
    <property type="molecule type" value="Genomic_DNA"/>
</dbReference>
<name>A0A1Y3YJ62_9BACT</name>
<dbReference type="Proteomes" id="UP000284243">
    <property type="component" value="Unassembled WGS sequence"/>
</dbReference>
<reference evidence="1" key="2">
    <citation type="submission" date="2022-01" db="EMBL/GenBank/DDBJ databases">
        <title>Collection of gut derived symbiotic bacterial strains cultured from healthy donors.</title>
        <authorList>
            <person name="Lin H."/>
            <person name="Kohout C."/>
            <person name="Waligurski E."/>
            <person name="Pamer E.G."/>
        </authorList>
    </citation>
    <scope>NUCLEOTIDE SEQUENCE</scope>
    <source>
        <strain evidence="1">DFI.1.149</strain>
    </source>
</reference>
<evidence type="ECO:0000313" key="6">
    <source>
        <dbReference type="Proteomes" id="UP000283426"/>
    </source>
</evidence>
<dbReference type="Proteomes" id="UP001212263">
    <property type="component" value="Unassembled WGS sequence"/>
</dbReference>
<dbReference type="EMBL" id="QRYC01000004">
    <property type="protein sequence ID" value="RGU57769.1"/>
    <property type="molecule type" value="Genomic_DNA"/>
</dbReference>
<protein>
    <submittedName>
        <fullName evidence="3">Uncharacterized protein</fullName>
    </submittedName>
</protein>
<dbReference type="InterPro" id="IPR029063">
    <property type="entry name" value="SAM-dependent_MTases_sf"/>
</dbReference>
<dbReference type="RefSeq" id="WP_013611382.1">
    <property type="nucleotide sequence ID" value="NZ_CABJFF010000008.1"/>
</dbReference>
<evidence type="ECO:0000313" key="7">
    <source>
        <dbReference type="Proteomes" id="UP000284243"/>
    </source>
</evidence>
<evidence type="ECO:0000313" key="8">
    <source>
        <dbReference type="Proteomes" id="UP000284434"/>
    </source>
</evidence>
<evidence type="ECO:0000313" key="5">
    <source>
        <dbReference type="EMBL" id="RGY08108.1"/>
    </source>
</evidence>
<reference evidence="2" key="3">
    <citation type="submission" date="2023-01" db="EMBL/GenBank/DDBJ databases">
        <title>Human gut microbiome strain richness.</title>
        <authorList>
            <person name="Chen-Liaw A."/>
        </authorList>
    </citation>
    <scope>NUCLEOTIDE SEQUENCE</scope>
    <source>
        <strain evidence="2">RTP21484st1_B7_RTP21484_190118</strain>
    </source>
</reference>
<dbReference type="Proteomes" id="UP000283426">
    <property type="component" value="Unassembled WGS sequence"/>
</dbReference>
<dbReference type="SUPFAM" id="SSF53335">
    <property type="entry name" value="S-adenosyl-L-methionine-dependent methyltransferases"/>
    <property type="match status" value="1"/>
</dbReference>
<dbReference type="Gene3D" id="3.40.50.150">
    <property type="entry name" value="Vaccinia Virus protein VP39"/>
    <property type="match status" value="1"/>
</dbReference>
<proteinExistence type="predicted"/>
<evidence type="ECO:0000313" key="3">
    <source>
        <dbReference type="EMBL" id="RGU57769.1"/>
    </source>
</evidence>
<evidence type="ECO:0000313" key="2">
    <source>
        <dbReference type="EMBL" id="MDB9221400.1"/>
    </source>
</evidence>
<dbReference type="EMBL" id="QSCO01000006">
    <property type="protein sequence ID" value="RGY08108.1"/>
    <property type="molecule type" value="Genomic_DNA"/>
</dbReference>
<dbReference type="Proteomes" id="UP000284434">
    <property type="component" value="Unassembled WGS sequence"/>
</dbReference>